<dbReference type="AlphaFoldDB" id="A0A9W7WLT4"/>
<sequence>MQAVTSRRGHATDCQSRHTIPPLTTSTDLSCSETAAITQKGEEEEGKERKRRRGALSSGIPAAHMLTRYDDFTSTHLRSRCPPEHEIGWAGSLEQTEWPEITGLNVCECRSPLRRGWPRS</sequence>
<evidence type="ECO:0000256" key="1">
    <source>
        <dbReference type="SAM" id="MobiDB-lite"/>
    </source>
</evidence>
<name>A0A9W7WLT4_TRIRA</name>
<proteinExistence type="predicted"/>
<keyword evidence="3" id="KW-1185">Reference proteome</keyword>
<reference evidence="2" key="1">
    <citation type="submission" date="2021-02" db="EMBL/GenBank/DDBJ databases">
        <title>Comparative genomics reveals that relaxation of natural selection precedes convergent phenotypic evolution of cavefish.</title>
        <authorList>
            <person name="Peng Z."/>
        </authorList>
    </citation>
    <scope>NUCLEOTIDE SEQUENCE</scope>
    <source>
        <tissue evidence="2">Muscle</tissue>
    </source>
</reference>
<protein>
    <submittedName>
        <fullName evidence="2">Uncharacterized protein</fullName>
    </submittedName>
</protein>
<organism evidence="2 3">
    <name type="scientific">Triplophysa rosa</name>
    <name type="common">Cave loach</name>
    <dbReference type="NCBI Taxonomy" id="992332"/>
    <lineage>
        <taxon>Eukaryota</taxon>
        <taxon>Metazoa</taxon>
        <taxon>Chordata</taxon>
        <taxon>Craniata</taxon>
        <taxon>Vertebrata</taxon>
        <taxon>Euteleostomi</taxon>
        <taxon>Actinopterygii</taxon>
        <taxon>Neopterygii</taxon>
        <taxon>Teleostei</taxon>
        <taxon>Ostariophysi</taxon>
        <taxon>Cypriniformes</taxon>
        <taxon>Nemacheilidae</taxon>
        <taxon>Triplophysa</taxon>
    </lineage>
</organism>
<gene>
    <name evidence="2" type="ORF">IRJ41_009806</name>
</gene>
<evidence type="ECO:0000313" key="3">
    <source>
        <dbReference type="Proteomes" id="UP001059041"/>
    </source>
</evidence>
<dbReference type="EMBL" id="JAFHDT010000012">
    <property type="protein sequence ID" value="KAI7802428.1"/>
    <property type="molecule type" value="Genomic_DNA"/>
</dbReference>
<comment type="caution">
    <text evidence="2">The sequence shown here is derived from an EMBL/GenBank/DDBJ whole genome shotgun (WGS) entry which is preliminary data.</text>
</comment>
<dbReference type="Proteomes" id="UP001059041">
    <property type="component" value="Linkage Group LG12"/>
</dbReference>
<accession>A0A9W7WLT4</accession>
<feature type="compositionally biased region" description="Polar residues" evidence="1">
    <location>
        <begin position="13"/>
        <end position="37"/>
    </location>
</feature>
<evidence type="ECO:0000313" key="2">
    <source>
        <dbReference type="EMBL" id="KAI7802428.1"/>
    </source>
</evidence>
<feature type="region of interest" description="Disordered" evidence="1">
    <location>
        <begin position="1"/>
        <end position="58"/>
    </location>
</feature>